<dbReference type="AlphaFoldDB" id="A0A316AAH9"/>
<proteinExistence type="predicted"/>
<sequence length="307" mass="35449">MYLPHNGVIDKRKRTGEKSAQFLLLGSASKDLLQQGSETLAERIRYLELTPFLASEVFKDNPMDFKMERLWLRGGFPDSYLAQDDQESWQRRSDFIGTYVERDVPNLGINVSNLRMRRFWSMLAHYHGQQINMSSLAKSLEVSHTTIRHYLDILTDLYMVRQVQPWSGNTKKRLIKSPKIYIRDTGLLHRLLSIPAFEDLLGHPVIGASWEGFVIESILSNISDQWTASYYRSAEQTKIDLILERSMTRYAIEIKRTSAPRVPSGFLRACEDIKATNKFIIHAGTDRFPLSNQTEAIGLIEFLKIFE</sequence>
<dbReference type="OrthoDB" id="9778168at2"/>
<evidence type="ECO:0000313" key="3">
    <source>
        <dbReference type="Proteomes" id="UP000245880"/>
    </source>
</evidence>
<gene>
    <name evidence="2" type="ORF">CLV98_11672</name>
</gene>
<evidence type="ECO:0000259" key="1">
    <source>
        <dbReference type="Pfam" id="PF13635"/>
    </source>
</evidence>
<dbReference type="InterPro" id="IPR036390">
    <property type="entry name" value="WH_DNA-bd_sf"/>
</dbReference>
<dbReference type="Pfam" id="PF13635">
    <property type="entry name" value="DUF4143"/>
    <property type="match status" value="1"/>
</dbReference>
<organism evidence="2 3">
    <name type="scientific">Dyadobacter jejuensis</name>
    <dbReference type="NCBI Taxonomy" id="1082580"/>
    <lineage>
        <taxon>Bacteria</taxon>
        <taxon>Pseudomonadati</taxon>
        <taxon>Bacteroidota</taxon>
        <taxon>Cytophagia</taxon>
        <taxon>Cytophagales</taxon>
        <taxon>Spirosomataceae</taxon>
        <taxon>Dyadobacter</taxon>
    </lineage>
</organism>
<evidence type="ECO:0000313" key="2">
    <source>
        <dbReference type="EMBL" id="PWJ54785.1"/>
    </source>
</evidence>
<protein>
    <recommendedName>
        <fullName evidence="1">DUF4143 domain-containing protein</fullName>
    </recommendedName>
</protein>
<dbReference type="PANTHER" id="PTHR43566">
    <property type="entry name" value="CONSERVED PROTEIN"/>
    <property type="match status" value="1"/>
</dbReference>
<dbReference type="EMBL" id="QGDT01000016">
    <property type="protein sequence ID" value="PWJ54785.1"/>
    <property type="molecule type" value="Genomic_DNA"/>
</dbReference>
<dbReference type="Proteomes" id="UP000245880">
    <property type="component" value="Unassembled WGS sequence"/>
</dbReference>
<name>A0A316AAH9_9BACT</name>
<comment type="caution">
    <text evidence="2">The sequence shown here is derived from an EMBL/GenBank/DDBJ whole genome shotgun (WGS) entry which is preliminary data.</text>
</comment>
<dbReference type="SUPFAM" id="SSF46785">
    <property type="entry name" value="Winged helix' DNA-binding domain"/>
    <property type="match status" value="1"/>
</dbReference>
<accession>A0A316AAH9</accession>
<dbReference type="PANTHER" id="PTHR43566:SF2">
    <property type="entry name" value="DUF4143 DOMAIN-CONTAINING PROTEIN"/>
    <property type="match status" value="1"/>
</dbReference>
<dbReference type="InterPro" id="IPR025420">
    <property type="entry name" value="DUF4143"/>
</dbReference>
<feature type="domain" description="DUF4143" evidence="1">
    <location>
        <begin position="101"/>
        <end position="256"/>
    </location>
</feature>
<reference evidence="2 3" key="1">
    <citation type="submission" date="2018-03" db="EMBL/GenBank/DDBJ databases">
        <title>Genomic Encyclopedia of Archaeal and Bacterial Type Strains, Phase II (KMG-II): from individual species to whole genera.</title>
        <authorList>
            <person name="Goeker M."/>
        </authorList>
    </citation>
    <scope>NUCLEOTIDE SEQUENCE [LARGE SCALE GENOMIC DNA]</scope>
    <source>
        <strain evidence="2 3">DSM 100346</strain>
    </source>
</reference>
<keyword evidence="3" id="KW-1185">Reference proteome</keyword>
<dbReference type="RefSeq" id="WP_109677637.1">
    <property type="nucleotide sequence ID" value="NZ_QGDT01000016.1"/>
</dbReference>